<dbReference type="CDD" id="cd06464">
    <property type="entry name" value="ACD_sHsps-like"/>
    <property type="match status" value="1"/>
</dbReference>
<evidence type="ECO:0000259" key="4">
    <source>
        <dbReference type="PROSITE" id="PS01031"/>
    </source>
</evidence>
<sequence length="136" mass="14984">MNTNPTLAERHPSTVHAAAAEAARRPAITPSVDIVEDQRGVTLRADLPGVPRENLDVKVHDNTLTIEAATQFDTAADLRVRHAEIRSTRYARSFVLSADLDTSRIDANLRDGVLTLTIPRREETRPRRIDVIAGNA</sequence>
<dbReference type="Gene3D" id="2.60.40.790">
    <property type="match status" value="1"/>
</dbReference>
<evidence type="ECO:0000256" key="3">
    <source>
        <dbReference type="SAM" id="MobiDB-lite"/>
    </source>
</evidence>
<feature type="domain" description="SHSP" evidence="4">
    <location>
        <begin position="23"/>
        <end position="135"/>
    </location>
</feature>
<evidence type="ECO:0000313" key="5">
    <source>
        <dbReference type="EMBL" id="MCA8379527.1"/>
    </source>
</evidence>
<proteinExistence type="inferred from homology"/>
<dbReference type="InterPro" id="IPR002068">
    <property type="entry name" value="A-crystallin/Hsp20_dom"/>
</dbReference>
<reference evidence="5" key="1">
    <citation type="submission" date="2023-08" db="EMBL/GenBank/DDBJ databases">
        <title>A collection of bacterial strains from the Burkholderia cepacia Research Laboratory and Repository.</title>
        <authorList>
            <person name="Lipuma J."/>
            <person name="Spilker T."/>
        </authorList>
    </citation>
    <scope>NUCLEOTIDE SEQUENCE</scope>
    <source>
        <strain evidence="5">AU0862</strain>
    </source>
</reference>
<comment type="similarity">
    <text evidence="1 2">Belongs to the small heat shock protein (HSP20) family.</text>
</comment>
<dbReference type="Proteomes" id="UP001199070">
    <property type="component" value="Unassembled WGS sequence"/>
</dbReference>
<dbReference type="AlphaFoldDB" id="A0AAW4T8M5"/>
<dbReference type="InterPro" id="IPR008978">
    <property type="entry name" value="HSP20-like_chaperone"/>
</dbReference>
<dbReference type="SUPFAM" id="SSF49764">
    <property type="entry name" value="HSP20-like chaperones"/>
    <property type="match status" value="1"/>
</dbReference>
<name>A0AAW4T8M5_9BURK</name>
<organism evidence="5 6">
    <name type="scientific">Burkholderia cenocepacia</name>
    <dbReference type="NCBI Taxonomy" id="95486"/>
    <lineage>
        <taxon>Bacteria</taxon>
        <taxon>Pseudomonadati</taxon>
        <taxon>Pseudomonadota</taxon>
        <taxon>Betaproteobacteria</taxon>
        <taxon>Burkholderiales</taxon>
        <taxon>Burkholderiaceae</taxon>
        <taxon>Burkholderia</taxon>
        <taxon>Burkholderia cepacia complex</taxon>
    </lineage>
</organism>
<feature type="region of interest" description="Disordered" evidence="3">
    <location>
        <begin position="1"/>
        <end position="23"/>
    </location>
</feature>
<dbReference type="EMBL" id="JAIZTC010000003">
    <property type="protein sequence ID" value="MCA8379527.1"/>
    <property type="molecule type" value="Genomic_DNA"/>
</dbReference>
<dbReference type="PANTHER" id="PTHR11527">
    <property type="entry name" value="HEAT-SHOCK PROTEIN 20 FAMILY MEMBER"/>
    <property type="match status" value="1"/>
</dbReference>
<evidence type="ECO:0000256" key="1">
    <source>
        <dbReference type="PROSITE-ProRule" id="PRU00285"/>
    </source>
</evidence>
<accession>A0AAW4T8M5</accession>
<evidence type="ECO:0000313" key="6">
    <source>
        <dbReference type="Proteomes" id="UP001199070"/>
    </source>
</evidence>
<dbReference type="InterPro" id="IPR031107">
    <property type="entry name" value="Small_HSP"/>
</dbReference>
<gene>
    <name evidence="5" type="ORF">LGN22_11620</name>
</gene>
<dbReference type="RefSeq" id="WP_226133680.1">
    <property type="nucleotide sequence ID" value="NZ_JAIZTC010000003.1"/>
</dbReference>
<comment type="caution">
    <text evidence="5">The sequence shown here is derived from an EMBL/GenBank/DDBJ whole genome shotgun (WGS) entry which is preliminary data.</text>
</comment>
<dbReference type="PROSITE" id="PS01031">
    <property type="entry name" value="SHSP"/>
    <property type="match status" value="1"/>
</dbReference>
<evidence type="ECO:0000256" key="2">
    <source>
        <dbReference type="RuleBase" id="RU003616"/>
    </source>
</evidence>
<protein>
    <submittedName>
        <fullName evidence="5">Hsp20/alpha crystallin family protein</fullName>
    </submittedName>
</protein>
<dbReference type="Pfam" id="PF00011">
    <property type="entry name" value="HSP20"/>
    <property type="match status" value="1"/>
</dbReference>